<name>A0A1F8CRR7_9BACT</name>
<accession>A0A1F8CRR7</accession>
<evidence type="ECO:0000313" key="1">
    <source>
        <dbReference type="EMBL" id="OGM78982.1"/>
    </source>
</evidence>
<dbReference type="EMBL" id="MGHY01000023">
    <property type="protein sequence ID" value="OGM78982.1"/>
    <property type="molecule type" value="Genomic_DNA"/>
</dbReference>
<reference evidence="1 2" key="1">
    <citation type="journal article" date="2016" name="Nat. Commun.">
        <title>Thousands of microbial genomes shed light on interconnected biogeochemical processes in an aquifer system.</title>
        <authorList>
            <person name="Anantharaman K."/>
            <person name="Brown C.T."/>
            <person name="Hug L.A."/>
            <person name="Sharon I."/>
            <person name="Castelle C.J."/>
            <person name="Probst A.J."/>
            <person name="Thomas B.C."/>
            <person name="Singh A."/>
            <person name="Wilkins M.J."/>
            <person name="Karaoz U."/>
            <person name="Brodie E.L."/>
            <person name="Williams K.H."/>
            <person name="Hubbard S.S."/>
            <person name="Banfield J.F."/>
        </authorList>
    </citation>
    <scope>NUCLEOTIDE SEQUENCE [LARGE SCALE GENOMIC DNA]</scope>
</reference>
<comment type="caution">
    <text evidence="1">The sequence shown here is derived from an EMBL/GenBank/DDBJ whole genome shotgun (WGS) entry which is preliminary data.</text>
</comment>
<sequence>MKKAALLLVLYFYALGKYLLRQTTHTKPKGEEGKAIFLFCDHKTSRKLHGVVAFVLPQEQILVNINKIYMAHLVIPVK</sequence>
<protein>
    <submittedName>
        <fullName evidence="1">Uncharacterized protein</fullName>
    </submittedName>
</protein>
<dbReference type="Proteomes" id="UP000178999">
    <property type="component" value="Unassembled WGS sequence"/>
</dbReference>
<evidence type="ECO:0000313" key="2">
    <source>
        <dbReference type="Proteomes" id="UP000178999"/>
    </source>
</evidence>
<gene>
    <name evidence="1" type="ORF">A2382_03660</name>
</gene>
<dbReference type="AlphaFoldDB" id="A0A1F8CRR7"/>
<proteinExistence type="predicted"/>
<organism evidence="1 2">
    <name type="scientific">Candidatus Woesebacteria bacterium RIFOXYB1_FULL_38_16</name>
    <dbReference type="NCBI Taxonomy" id="1802538"/>
    <lineage>
        <taxon>Bacteria</taxon>
        <taxon>Candidatus Woeseibacteriota</taxon>
    </lineage>
</organism>